<gene>
    <name evidence="2" type="ORF">AVDCRST_MAG64-735</name>
</gene>
<feature type="non-terminal residue" evidence="2">
    <location>
        <position position="1"/>
    </location>
</feature>
<evidence type="ECO:0000313" key="2">
    <source>
        <dbReference type="EMBL" id="CAA9382297.1"/>
    </source>
</evidence>
<dbReference type="AlphaFoldDB" id="A0A6J4NGS5"/>
<evidence type="ECO:0000256" key="1">
    <source>
        <dbReference type="SAM" id="MobiDB-lite"/>
    </source>
</evidence>
<name>A0A6J4NGS5_9BACT</name>
<sequence length="281" mass="30446">GGFGSDGQRGVVSTRGRGRRRGAGGGDRGRTLLARLPRGAAAGAGPDRRVGGRAGAVRGPDEPRHPRGGPRAGPGAVGGRVAAGRGGARQPRLRGGAGRRGTPDRRRRRHPPPRRRFRRGQGRRPRRGQGVRRRVRPRHALRLRRAGHQALRPGGHRRGPQARVGPRAHEGREEDRRAALRADPRDGRRRAAGDLRVPRLRPVGGAAEPIPGDRLRPRSRPQGRSGRADPHGDPGLQRGGARHAQRLPEPPPVPRDGRARRGARDPNSPDDRSARRDRRGL</sequence>
<feature type="compositionally biased region" description="Low complexity" evidence="1">
    <location>
        <begin position="79"/>
        <end position="94"/>
    </location>
</feature>
<organism evidence="2">
    <name type="scientific">uncultured Phycisphaerae bacterium</name>
    <dbReference type="NCBI Taxonomy" id="904963"/>
    <lineage>
        <taxon>Bacteria</taxon>
        <taxon>Pseudomonadati</taxon>
        <taxon>Planctomycetota</taxon>
        <taxon>Phycisphaerae</taxon>
        <taxon>environmental samples</taxon>
    </lineage>
</organism>
<feature type="non-terminal residue" evidence="2">
    <location>
        <position position="281"/>
    </location>
</feature>
<feature type="compositionally biased region" description="Low complexity" evidence="1">
    <location>
        <begin position="31"/>
        <end position="45"/>
    </location>
</feature>
<feature type="compositionally biased region" description="Basic and acidic residues" evidence="1">
    <location>
        <begin position="255"/>
        <end position="281"/>
    </location>
</feature>
<feature type="compositionally biased region" description="Basic and acidic residues" evidence="1">
    <location>
        <begin position="167"/>
        <end position="197"/>
    </location>
</feature>
<reference evidence="2" key="1">
    <citation type="submission" date="2020-02" db="EMBL/GenBank/DDBJ databases">
        <authorList>
            <person name="Meier V. D."/>
        </authorList>
    </citation>
    <scope>NUCLEOTIDE SEQUENCE</scope>
    <source>
        <strain evidence="2">AVDCRST_MAG64</strain>
    </source>
</reference>
<proteinExistence type="predicted"/>
<feature type="region of interest" description="Disordered" evidence="1">
    <location>
        <begin position="1"/>
        <end position="281"/>
    </location>
</feature>
<feature type="compositionally biased region" description="Basic residues" evidence="1">
    <location>
        <begin position="105"/>
        <end position="147"/>
    </location>
</feature>
<accession>A0A6J4NGS5</accession>
<protein>
    <submittedName>
        <fullName evidence="2">Uncharacterized protein</fullName>
    </submittedName>
</protein>
<dbReference type="EMBL" id="CADCUQ010000181">
    <property type="protein sequence ID" value="CAA9382297.1"/>
    <property type="molecule type" value="Genomic_DNA"/>
</dbReference>